<protein>
    <submittedName>
        <fullName evidence="3">Uncharacterized protein</fullName>
    </submittedName>
</protein>
<keyword evidence="4" id="KW-1185">Reference proteome</keyword>
<dbReference type="PANTHER" id="PTHR33625:SF2">
    <property type="entry name" value="POST-SET DOMAIN-CONTAINING PROTEIN"/>
    <property type="match status" value="1"/>
</dbReference>
<evidence type="ECO:0000313" key="4">
    <source>
        <dbReference type="Proteomes" id="UP001497516"/>
    </source>
</evidence>
<reference evidence="3 4" key="1">
    <citation type="submission" date="2024-04" db="EMBL/GenBank/DDBJ databases">
        <authorList>
            <person name="Fracassetti M."/>
        </authorList>
    </citation>
    <scope>NUCLEOTIDE SEQUENCE [LARGE SCALE GENOMIC DNA]</scope>
</reference>
<keyword evidence="2" id="KW-0812">Transmembrane</keyword>
<dbReference type="Proteomes" id="UP001497516">
    <property type="component" value="Chromosome 2"/>
</dbReference>
<feature type="region of interest" description="Disordered" evidence="1">
    <location>
        <begin position="1"/>
        <end position="44"/>
    </location>
</feature>
<feature type="transmembrane region" description="Helical" evidence="2">
    <location>
        <begin position="206"/>
        <end position="225"/>
    </location>
</feature>
<feature type="compositionally biased region" description="Polar residues" evidence="1">
    <location>
        <begin position="8"/>
        <end position="20"/>
    </location>
</feature>
<keyword evidence="2" id="KW-1133">Transmembrane helix</keyword>
<gene>
    <name evidence="3" type="ORF">LTRI10_LOCUS13716</name>
</gene>
<organism evidence="3 4">
    <name type="scientific">Linum trigynum</name>
    <dbReference type="NCBI Taxonomy" id="586398"/>
    <lineage>
        <taxon>Eukaryota</taxon>
        <taxon>Viridiplantae</taxon>
        <taxon>Streptophyta</taxon>
        <taxon>Embryophyta</taxon>
        <taxon>Tracheophyta</taxon>
        <taxon>Spermatophyta</taxon>
        <taxon>Magnoliopsida</taxon>
        <taxon>eudicotyledons</taxon>
        <taxon>Gunneridae</taxon>
        <taxon>Pentapetalae</taxon>
        <taxon>rosids</taxon>
        <taxon>fabids</taxon>
        <taxon>Malpighiales</taxon>
        <taxon>Linaceae</taxon>
        <taxon>Linum</taxon>
    </lineage>
</organism>
<evidence type="ECO:0000256" key="1">
    <source>
        <dbReference type="SAM" id="MobiDB-lite"/>
    </source>
</evidence>
<sequence>MDRHPRHSTNLPLVQGSTSRVDFPNSSADNNSSPASGPSMDAVLGPVPSHLEVESAIASLQDFMSQMSQLKQQRASSSNGHTRVEEAFQLLQSDPAIQKLVAALATDKAVWDAVKKNDMVHRLRDHRPAAAVESFRLRSCEKEAAATELEEAQHLVRWIMDIASRITDLIHKWQCLMHVLTHPLEKGSYDGGTPHSADQLLTDQRIGLPLLLAVVTLLIVVVARAQGVHCW</sequence>
<evidence type="ECO:0000313" key="3">
    <source>
        <dbReference type="EMBL" id="CAL1371665.1"/>
    </source>
</evidence>
<dbReference type="PANTHER" id="PTHR33625">
    <property type="entry name" value="OS08G0179900 PROTEIN"/>
    <property type="match status" value="1"/>
</dbReference>
<feature type="compositionally biased region" description="Low complexity" evidence="1">
    <location>
        <begin position="24"/>
        <end position="39"/>
    </location>
</feature>
<dbReference type="EMBL" id="OZ034815">
    <property type="protein sequence ID" value="CAL1371665.1"/>
    <property type="molecule type" value="Genomic_DNA"/>
</dbReference>
<accession>A0AAV2DDR2</accession>
<proteinExistence type="predicted"/>
<name>A0AAV2DDR2_9ROSI</name>
<keyword evidence="2" id="KW-0472">Membrane</keyword>
<evidence type="ECO:0000256" key="2">
    <source>
        <dbReference type="SAM" id="Phobius"/>
    </source>
</evidence>
<dbReference type="AlphaFoldDB" id="A0AAV2DDR2"/>